<gene>
    <name evidence="8" type="ORF">HanXRQr2_Chr06g0266581</name>
</gene>
<dbReference type="InterPro" id="IPR036879">
    <property type="entry name" value="TF_MADSbox_sf"/>
</dbReference>
<keyword evidence="6" id="KW-0472">Membrane</keyword>
<evidence type="ECO:0000256" key="5">
    <source>
        <dbReference type="ARBA" id="ARBA00023242"/>
    </source>
</evidence>
<proteinExistence type="predicted"/>
<keyword evidence="9" id="KW-1185">Reference proteome</keyword>
<feature type="transmembrane region" description="Helical" evidence="6">
    <location>
        <begin position="38"/>
        <end position="58"/>
    </location>
</feature>
<comment type="subcellular location">
    <subcellularLocation>
        <location evidence="1">Nucleus</location>
    </subcellularLocation>
</comment>
<dbReference type="GO" id="GO:0003677">
    <property type="term" value="F:DNA binding"/>
    <property type="evidence" value="ECO:0007669"/>
    <property type="project" value="UniProtKB-KW"/>
</dbReference>
<keyword evidence="6" id="KW-0812">Transmembrane</keyword>
<keyword evidence="5" id="KW-0539">Nucleus</keyword>
<evidence type="ECO:0000256" key="1">
    <source>
        <dbReference type="ARBA" id="ARBA00004123"/>
    </source>
</evidence>
<evidence type="ECO:0000256" key="2">
    <source>
        <dbReference type="ARBA" id="ARBA00023015"/>
    </source>
</evidence>
<dbReference type="PROSITE" id="PS50066">
    <property type="entry name" value="MADS_BOX_2"/>
    <property type="match status" value="1"/>
</dbReference>
<dbReference type="InterPro" id="IPR002100">
    <property type="entry name" value="TF_MADSbox"/>
</dbReference>
<dbReference type="GO" id="GO:0005634">
    <property type="term" value="C:nucleus"/>
    <property type="evidence" value="ECO:0007669"/>
    <property type="project" value="UniProtKB-SubCell"/>
</dbReference>
<organism evidence="8 9">
    <name type="scientific">Helianthus annuus</name>
    <name type="common">Common sunflower</name>
    <dbReference type="NCBI Taxonomy" id="4232"/>
    <lineage>
        <taxon>Eukaryota</taxon>
        <taxon>Viridiplantae</taxon>
        <taxon>Streptophyta</taxon>
        <taxon>Embryophyta</taxon>
        <taxon>Tracheophyta</taxon>
        <taxon>Spermatophyta</taxon>
        <taxon>Magnoliopsida</taxon>
        <taxon>eudicotyledons</taxon>
        <taxon>Gunneridae</taxon>
        <taxon>Pentapetalae</taxon>
        <taxon>asterids</taxon>
        <taxon>campanulids</taxon>
        <taxon>Asterales</taxon>
        <taxon>Asteraceae</taxon>
        <taxon>Asteroideae</taxon>
        <taxon>Heliantheae alliance</taxon>
        <taxon>Heliantheae</taxon>
        <taxon>Helianthus</taxon>
    </lineage>
</organism>
<evidence type="ECO:0000259" key="7">
    <source>
        <dbReference type="PROSITE" id="PS50066"/>
    </source>
</evidence>
<keyword evidence="2" id="KW-0805">Transcription regulation</keyword>
<evidence type="ECO:0000313" key="8">
    <source>
        <dbReference type="EMBL" id="KAF5803035.1"/>
    </source>
</evidence>
<dbReference type="Proteomes" id="UP000215914">
    <property type="component" value="Unassembled WGS sequence"/>
</dbReference>
<reference evidence="8" key="1">
    <citation type="journal article" date="2017" name="Nature">
        <title>The sunflower genome provides insights into oil metabolism, flowering and Asterid evolution.</title>
        <authorList>
            <person name="Badouin H."/>
            <person name="Gouzy J."/>
            <person name="Grassa C.J."/>
            <person name="Murat F."/>
            <person name="Staton S.E."/>
            <person name="Cottret L."/>
            <person name="Lelandais-Briere C."/>
            <person name="Owens G.L."/>
            <person name="Carrere S."/>
            <person name="Mayjonade B."/>
            <person name="Legrand L."/>
            <person name="Gill N."/>
            <person name="Kane N.C."/>
            <person name="Bowers J.E."/>
            <person name="Hubner S."/>
            <person name="Bellec A."/>
            <person name="Berard A."/>
            <person name="Berges H."/>
            <person name="Blanchet N."/>
            <person name="Boniface M.C."/>
            <person name="Brunel D."/>
            <person name="Catrice O."/>
            <person name="Chaidir N."/>
            <person name="Claudel C."/>
            <person name="Donnadieu C."/>
            <person name="Faraut T."/>
            <person name="Fievet G."/>
            <person name="Helmstetter N."/>
            <person name="King M."/>
            <person name="Knapp S.J."/>
            <person name="Lai Z."/>
            <person name="Le Paslier M.C."/>
            <person name="Lippi Y."/>
            <person name="Lorenzon L."/>
            <person name="Mandel J.R."/>
            <person name="Marage G."/>
            <person name="Marchand G."/>
            <person name="Marquand E."/>
            <person name="Bret-Mestries E."/>
            <person name="Morien E."/>
            <person name="Nambeesan S."/>
            <person name="Nguyen T."/>
            <person name="Pegot-Espagnet P."/>
            <person name="Pouilly N."/>
            <person name="Raftis F."/>
            <person name="Sallet E."/>
            <person name="Schiex T."/>
            <person name="Thomas J."/>
            <person name="Vandecasteele C."/>
            <person name="Vares D."/>
            <person name="Vear F."/>
            <person name="Vautrin S."/>
            <person name="Crespi M."/>
            <person name="Mangin B."/>
            <person name="Burke J.M."/>
            <person name="Salse J."/>
            <person name="Munos S."/>
            <person name="Vincourt P."/>
            <person name="Rieseberg L.H."/>
            <person name="Langlade N.B."/>
        </authorList>
    </citation>
    <scope>NUCLEOTIDE SEQUENCE</scope>
    <source>
        <tissue evidence="8">Leaves</tissue>
    </source>
</reference>
<keyword evidence="4" id="KW-0804">Transcription</keyword>
<comment type="caution">
    <text evidence="8">The sequence shown here is derived from an EMBL/GenBank/DDBJ whole genome shotgun (WGS) entry which is preliminary data.</text>
</comment>
<evidence type="ECO:0000313" key="9">
    <source>
        <dbReference type="Proteomes" id="UP000215914"/>
    </source>
</evidence>
<dbReference type="Gene3D" id="3.40.1810.10">
    <property type="entry name" value="Transcription factor, MADS-box"/>
    <property type="match status" value="1"/>
</dbReference>
<dbReference type="PANTHER" id="PTHR11945:SF776">
    <property type="entry name" value="AGAMOUS-LIKE 50-RELATED"/>
    <property type="match status" value="1"/>
</dbReference>
<name>A0A9K3IVT2_HELAN</name>
<dbReference type="PANTHER" id="PTHR11945">
    <property type="entry name" value="MADS BOX PROTEIN"/>
    <property type="match status" value="1"/>
</dbReference>
<dbReference type="Pfam" id="PF00319">
    <property type="entry name" value="SRF-TF"/>
    <property type="match status" value="1"/>
</dbReference>
<protein>
    <submittedName>
        <fullName evidence="8">Transcription factor MADS-type1 family</fullName>
    </submittedName>
</protein>
<dbReference type="EMBL" id="MNCJ02000321">
    <property type="protein sequence ID" value="KAF5803035.1"/>
    <property type="molecule type" value="Genomic_DNA"/>
</dbReference>
<evidence type="ECO:0000256" key="4">
    <source>
        <dbReference type="ARBA" id="ARBA00023163"/>
    </source>
</evidence>
<keyword evidence="3" id="KW-0238">DNA-binding</keyword>
<accession>A0A9K3IVT2</accession>
<dbReference type="AlphaFoldDB" id="A0A9K3IVT2"/>
<feature type="domain" description="MADS-box" evidence="7">
    <location>
        <begin position="7"/>
        <end position="67"/>
    </location>
</feature>
<sequence length="85" mass="9729">MLPRKSKGLQKIQMVRVGNASDLLVTFSKRRYGLFTTASKLSILCGVEIALILFFGGIKVCSFGRPSVENLFYFILFQQQEFKRF</sequence>
<dbReference type="SUPFAM" id="SSF55455">
    <property type="entry name" value="SRF-like"/>
    <property type="match status" value="1"/>
</dbReference>
<keyword evidence="6" id="KW-1133">Transmembrane helix</keyword>
<evidence type="ECO:0000256" key="6">
    <source>
        <dbReference type="SAM" id="Phobius"/>
    </source>
</evidence>
<evidence type="ECO:0000256" key="3">
    <source>
        <dbReference type="ARBA" id="ARBA00023125"/>
    </source>
</evidence>
<dbReference type="PRINTS" id="PR00404">
    <property type="entry name" value="MADSDOMAIN"/>
</dbReference>
<dbReference type="Gramene" id="mRNA:HanXRQr2_Chr06g0266581">
    <property type="protein sequence ID" value="CDS:HanXRQr2_Chr06g0266581.1"/>
    <property type="gene ID" value="HanXRQr2_Chr06g0266581"/>
</dbReference>
<dbReference type="SMART" id="SM00432">
    <property type="entry name" value="MADS"/>
    <property type="match status" value="1"/>
</dbReference>
<dbReference type="GO" id="GO:0046983">
    <property type="term" value="F:protein dimerization activity"/>
    <property type="evidence" value="ECO:0007669"/>
    <property type="project" value="InterPro"/>
</dbReference>
<reference evidence="8" key="2">
    <citation type="submission" date="2020-06" db="EMBL/GenBank/DDBJ databases">
        <title>Helianthus annuus Genome sequencing and assembly Release 2.</title>
        <authorList>
            <person name="Gouzy J."/>
            <person name="Langlade N."/>
            <person name="Munos S."/>
        </authorList>
    </citation>
    <scope>NUCLEOTIDE SEQUENCE</scope>
    <source>
        <tissue evidence="8">Leaves</tissue>
    </source>
</reference>